<accession>A0A0F8X3C0</accession>
<evidence type="ECO:0000313" key="1">
    <source>
        <dbReference type="EMBL" id="KKK63413.1"/>
    </source>
</evidence>
<dbReference type="AlphaFoldDB" id="A0A0F8X3C0"/>
<reference evidence="1" key="1">
    <citation type="journal article" date="2015" name="Nature">
        <title>Complex archaea that bridge the gap between prokaryotes and eukaryotes.</title>
        <authorList>
            <person name="Spang A."/>
            <person name="Saw J.H."/>
            <person name="Jorgensen S.L."/>
            <person name="Zaremba-Niedzwiedzka K."/>
            <person name="Martijn J."/>
            <person name="Lind A.E."/>
            <person name="van Eijk R."/>
            <person name="Schleper C."/>
            <person name="Guy L."/>
            <person name="Ettema T.J."/>
        </authorList>
    </citation>
    <scope>NUCLEOTIDE SEQUENCE</scope>
</reference>
<name>A0A0F8X3C0_9ZZZZ</name>
<proteinExistence type="predicted"/>
<sequence>MVPFGGQRVHTVIIDEAKCRRCGIEAATKECPGCGEPLCDDCHKADACGSVLCVACGGEINRDCDTDFEDIGGGIHAKCR</sequence>
<comment type="caution">
    <text evidence="1">The sequence shown here is derived from an EMBL/GenBank/DDBJ whole genome shotgun (WGS) entry which is preliminary data.</text>
</comment>
<organism evidence="1">
    <name type="scientific">marine sediment metagenome</name>
    <dbReference type="NCBI Taxonomy" id="412755"/>
    <lineage>
        <taxon>unclassified sequences</taxon>
        <taxon>metagenomes</taxon>
        <taxon>ecological metagenomes</taxon>
    </lineage>
</organism>
<protein>
    <submittedName>
        <fullName evidence="1">Uncharacterized protein</fullName>
    </submittedName>
</protein>
<gene>
    <name evidence="1" type="ORF">LCGC14_2994560</name>
</gene>
<dbReference type="EMBL" id="LAZR01061527">
    <property type="protein sequence ID" value="KKK63413.1"/>
    <property type="molecule type" value="Genomic_DNA"/>
</dbReference>